<feature type="region of interest" description="Disordered" evidence="1">
    <location>
        <begin position="70"/>
        <end position="152"/>
    </location>
</feature>
<sequence>MKSSIEKLKSELQAQDDNSNQLLIVGKRAIKELTGIQAAMEEVSRRSEVPRYKFYRDPAIEQLIASEKAVGGLDEGESSSALAQQQRQPQTKQEQRQQDTMQQHQKQMKAVSQKGESTSAVGQLERQQHNKQQPRQLETMQQQQKHMQGVSQKAFPPQAFFTLITHPNPRTTYALI</sequence>
<keyword evidence="3" id="KW-1185">Reference proteome</keyword>
<name>A0ABY7FXZ7_MYAAR</name>
<evidence type="ECO:0000313" key="2">
    <source>
        <dbReference type="EMBL" id="WAR27050.1"/>
    </source>
</evidence>
<evidence type="ECO:0000256" key="1">
    <source>
        <dbReference type="SAM" id="MobiDB-lite"/>
    </source>
</evidence>
<protein>
    <submittedName>
        <fullName evidence="2">Uncharacterized protein</fullName>
    </submittedName>
</protein>
<proteinExistence type="predicted"/>
<feature type="region of interest" description="Disordered" evidence="1">
    <location>
        <begin position="1"/>
        <end position="20"/>
    </location>
</feature>
<dbReference type="Proteomes" id="UP001164746">
    <property type="component" value="Chromosome 14"/>
</dbReference>
<feature type="compositionally biased region" description="Basic and acidic residues" evidence="1">
    <location>
        <begin position="1"/>
        <end position="10"/>
    </location>
</feature>
<feature type="compositionally biased region" description="Polar residues" evidence="1">
    <location>
        <begin position="130"/>
        <end position="151"/>
    </location>
</feature>
<gene>
    <name evidence="2" type="ORF">MAR_012754</name>
</gene>
<organism evidence="2 3">
    <name type="scientific">Mya arenaria</name>
    <name type="common">Soft-shell clam</name>
    <dbReference type="NCBI Taxonomy" id="6604"/>
    <lineage>
        <taxon>Eukaryota</taxon>
        <taxon>Metazoa</taxon>
        <taxon>Spiralia</taxon>
        <taxon>Lophotrochozoa</taxon>
        <taxon>Mollusca</taxon>
        <taxon>Bivalvia</taxon>
        <taxon>Autobranchia</taxon>
        <taxon>Heteroconchia</taxon>
        <taxon>Euheterodonta</taxon>
        <taxon>Imparidentia</taxon>
        <taxon>Neoheterodontei</taxon>
        <taxon>Myida</taxon>
        <taxon>Myoidea</taxon>
        <taxon>Myidae</taxon>
        <taxon>Mya</taxon>
    </lineage>
</organism>
<accession>A0ABY7FXZ7</accession>
<reference evidence="2" key="1">
    <citation type="submission" date="2022-11" db="EMBL/GenBank/DDBJ databases">
        <title>Centuries of genome instability and evolution in soft-shell clam transmissible cancer (bioRxiv).</title>
        <authorList>
            <person name="Hart S.F.M."/>
            <person name="Yonemitsu M.A."/>
            <person name="Giersch R.M."/>
            <person name="Beal B.F."/>
            <person name="Arriagada G."/>
            <person name="Davis B.W."/>
            <person name="Ostrander E.A."/>
            <person name="Goff S.P."/>
            <person name="Metzger M.J."/>
        </authorList>
    </citation>
    <scope>NUCLEOTIDE SEQUENCE</scope>
    <source>
        <strain evidence="2">MELC-2E11</strain>
        <tissue evidence="2">Siphon/mantle</tissue>
    </source>
</reference>
<evidence type="ECO:0000313" key="3">
    <source>
        <dbReference type="Proteomes" id="UP001164746"/>
    </source>
</evidence>
<dbReference type="EMBL" id="CP111025">
    <property type="protein sequence ID" value="WAR27050.1"/>
    <property type="molecule type" value="Genomic_DNA"/>
</dbReference>
<feature type="compositionally biased region" description="Low complexity" evidence="1">
    <location>
        <begin position="84"/>
        <end position="105"/>
    </location>
</feature>